<dbReference type="RefSeq" id="WP_307191449.1">
    <property type="nucleotide sequence ID" value="NZ_JAUSUN010000005.1"/>
</dbReference>
<evidence type="ECO:0000259" key="2">
    <source>
        <dbReference type="PROSITE" id="PS50943"/>
    </source>
</evidence>
<name>A0ABU0FSK7_9BACI</name>
<dbReference type="EMBL" id="JAUSUN010000005">
    <property type="protein sequence ID" value="MDQ0412909.1"/>
    <property type="molecule type" value="Genomic_DNA"/>
</dbReference>
<proteinExistence type="predicted"/>
<reference evidence="3 4" key="1">
    <citation type="submission" date="2023-07" db="EMBL/GenBank/DDBJ databases">
        <title>Genomic Encyclopedia of Type Strains, Phase IV (KMG-IV): sequencing the most valuable type-strain genomes for metagenomic binning, comparative biology and taxonomic classification.</title>
        <authorList>
            <person name="Goeker M."/>
        </authorList>
    </citation>
    <scope>NUCLEOTIDE SEQUENCE [LARGE SCALE GENOMIC DNA]</scope>
    <source>
        <strain evidence="3 4">DSM 19598</strain>
    </source>
</reference>
<evidence type="ECO:0000313" key="4">
    <source>
        <dbReference type="Proteomes" id="UP001242313"/>
    </source>
</evidence>
<dbReference type="GO" id="GO:0004252">
    <property type="term" value="F:serine-type endopeptidase activity"/>
    <property type="evidence" value="ECO:0007669"/>
    <property type="project" value="UniProtKB-EC"/>
</dbReference>
<organism evidence="3 4">
    <name type="scientific">Mesobacillus stamsii</name>
    <dbReference type="NCBI Taxonomy" id="225347"/>
    <lineage>
        <taxon>Bacteria</taxon>
        <taxon>Bacillati</taxon>
        <taxon>Bacillota</taxon>
        <taxon>Bacilli</taxon>
        <taxon>Bacillales</taxon>
        <taxon>Bacillaceae</taxon>
        <taxon>Mesobacillus</taxon>
    </lineage>
</organism>
<gene>
    <name evidence="3" type="ORF">J2S25_001091</name>
</gene>
<dbReference type="Proteomes" id="UP001242313">
    <property type="component" value="Unassembled WGS sequence"/>
</dbReference>
<keyword evidence="4" id="KW-1185">Reference proteome</keyword>
<feature type="domain" description="HTH cro/C1-type" evidence="2">
    <location>
        <begin position="9"/>
        <end position="64"/>
    </location>
</feature>
<dbReference type="Gene3D" id="1.10.260.40">
    <property type="entry name" value="lambda repressor-like DNA-binding domains"/>
    <property type="match status" value="1"/>
</dbReference>
<comment type="caution">
    <text evidence="3">The sequence shown here is derived from an EMBL/GenBank/DDBJ whole genome shotgun (WGS) entry which is preliminary data.</text>
</comment>
<protein>
    <submittedName>
        <fullName evidence="3">Repressor LexA</fullName>
        <ecNumber evidence="3">3.4.21.88</ecNumber>
    </submittedName>
</protein>
<dbReference type="PANTHER" id="PTHR46558:SF4">
    <property type="entry name" value="DNA-BIDING PHAGE PROTEIN"/>
    <property type="match status" value="1"/>
</dbReference>
<dbReference type="InterPro" id="IPR010982">
    <property type="entry name" value="Lambda_DNA-bd_dom_sf"/>
</dbReference>
<keyword evidence="3" id="KW-0378">Hydrolase</keyword>
<dbReference type="SMART" id="SM00530">
    <property type="entry name" value="HTH_XRE"/>
    <property type="match status" value="1"/>
</dbReference>
<keyword evidence="1" id="KW-0238">DNA-binding</keyword>
<dbReference type="PANTHER" id="PTHR46558">
    <property type="entry name" value="TRACRIPTIONAL REGULATORY PROTEIN-RELATED-RELATED"/>
    <property type="match status" value="1"/>
</dbReference>
<sequence length="87" mass="9920">MKKKIGDNIKEIREFRGLTQSYVTKELGYKSSSMLSEIESGKKGLDSEKIPTLARILNVSIDQIFFGLNVHNSRTRNKESQNKIFQG</sequence>
<dbReference type="SUPFAM" id="SSF47413">
    <property type="entry name" value="lambda repressor-like DNA-binding domains"/>
    <property type="match status" value="1"/>
</dbReference>
<dbReference type="Pfam" id="PF01381">
    <property type="entry name" value="HTH_3"/>
    <property type="match status" value="1"/>
</dbReference>
<evidence type="ECO:0000313" key="3">
    <source>
        <dbReference type="EMBL" id="MDQ0412909.1"/>
    </source>
</evidence>
<dbReference type="InterPro" id="IPR001387">
    <property type="entry name" value="Cro/C1-type_HTH"/>
</dbReference>
<dbReference type="EC" id="3.4.21.88" evidence="3"/>
<accession>A0ABU0FSK7</accession>
<evidence type="ECO:0000256" key="1">
    <source>
        <dbReference type="ARBA" id="ARBA00023125"/>
    </source>
</evidence>
<dbReference type="PROSITE" id="PS50943">
    <property type="entry name" value="HTH_CROC1"/>
    <property type="match status" value="1"/>
</dbReference>
<dbReference type="CDD" id="cd00093">
    <property type="entry name" value="HTH_XRE"/>
    <property type="match status" value="1"/>
</dbReference>